<dbReference type="OrthoDB" id="47007at2759"/>
<feature type="region of interest" description="Disordered" evidence="1">
    <location>
        <begin position="14"/>
        <end position="51"/>
    </location>
</feature>
<reference evidence="2" key="1">
    <citation type="submission" date="2023-01" db="EMBL/GenBank/DDBJ databases">
        <title>Genome assembly of the deep-sea coral Lophelia pertusa.</title>
        <authorList>
            <person name="Herrera S."/>
            <person name="Cordes E."/>
        </authorList>
    </citation>
    <scope>NUCLEOTIDE SEQUENCE</scope>
    <source>
        <strain evidence="2">USNM1676648</strain>
        <tissue evidence="2">Polyp</tissue>
    </source>
</reference>
<evidence type="ECO:0000313" key="2">
    <source>
        <dbReference type="EMBL" id="KAJ7388918.1"/>
    </source>
</evidence>
<gene>
    <name evidence="2" type="ORF">OS493_035066</name>
</gene>
<evidence type="ECO:0000313" key="3">
    <source>
        <dbReference type="Proteomes" id="UP001163046"/>
    </source>
</evidence>
<dbReference type="Proteomes" id="UP001163046">
    <property type="component" value="Unassembled WGS sequence"/>
</dbReference>
<sequence length="51" mass="5503">CTILEPGPVETAVAQNSADWGKTIDHSTADQKTQKTDGDNAGRIYKTGRQK</sequence>
<organism evidence="2 3">
    <name type="scientific">Desmophyllum pertusum</name>
    <dbReference type="NCBI Taxonomy" id="174260"/>
    <lineage>
        <taxon>Eukaryota</taxon>
        <taxon>Metazoa</taxon>
        <taxon>Cnidaria</taxon>
        <taxon>Anthozoa</taxon>
        <taxon>Hexacorallia</taxon>
        <taxon>Scleractinia</taxon>
        <taxon>Caryophylliina</taxon>
        <taxon>Caryophylliidae</taxon>
        <taxon>Desmophyllum</taxon>
    </lineage>
</organism>
<name>A0A9X0D7X3_9CNID</name>
<protein>
    <submittedName>
        <fullName evidence="2">Uncharacterized protein</fullName>
    </submittedName>
</protein>
<dbReference type="EMBL" id="MU825447">
    <property type="protein sequence ID" value="KAJ7388918.1"/>
    <property type="molecule type" value="Genomic_DNA"/>
</dbReference>
<feature type="non-terminal residue" evidence="2">
    <location>
        <position position="1"/>
    </location>
</feature>
<feature type="compositionally biased region" description="Basic and acidic residues" evidence="1">
    <location>
        <begin position="22"/>
        <end position="40"/>
    </location>
</feature>
<evidence type="ECO:0000256" key="1">
    <source>
        <dbReference type="SAM" id="MobiDB-lite"/>
    </source>
</evidence>
<keyword evidence="3" id="KW-1185">Reference proteome</keyword>
<accession>A0A9X0D7X3</accession>
<dbReference type="AlphaFoldDB" id="A0A9X0D7X3"/>
<comment type="caution">
    <text evidence="2">The sequence shown here is derived from an EMBL/GenBank/DDBJ whole genome shotgun (WGS) entry which is preliminary data.</text>
</comment>
<proteinExistence type="predicted"/>